<feature type="domain" description="Plastocyanin-like" evidence="7">
    <location>
        <begin position="74"/>
        <end position="183"/>
    </location>
</feature>
<dbReference type="RefSeq" id="WP_088985107.1">
    <property type="nucleotide sequence ID" value="NZ_LT607413.1"/>
</dbReference>
<dbReference type="InterPro" id="IPR008972">
    <property type="entry name" value="Cupredoxin"/>
</dbReference>
<dbReference type="InterPro" id="IPR045087">
    <property type="entry name" value="Cu-oxidase_fam"/>
</dbReference>
<dbReference type="GO" id="GO:0016491">
    <property type="term" value="F:oxidoreductase activity"/>
    <property type="evidence" value="ECO:0007669"/>
    <property type="project" value="UniProtKB-KW"/>
</dbReference>
<keyword evidence="3" id="KW-0560">Oxidoreductase</keyword>
<dbReference type="PANTHER" id="PTHR48267">
    <property type="entry name" value="CUPREDOXIN SUPERFAMILY PROTEIN"/>
    <property type="match status" value="1"/>
</dbReference>
<dbReference type="Proteomes" id="UP000198253">
    <property type="component" value="Chromosome I"/>
</dbReference>
<name>A0A1C5AA80_MICEC</name>
<dbReference type="GO" id="GO:0051301">
    <property type="term" value="P:cell division"/>
    <property type="evidence" value="ECO:0007669"/>
    <property type="project" value="UniProtKB-KW"/>
</dbReference>
<evidence type="ECO:0000313" key="9">
    <source>
        <dbReference type="Proteomes" id="UP000198253"/>
    </source>
</evidence>
<keyword evidence="2" id="KW-0479">Metal-binding</keyword>
<dbReference type="PROSITE" id="PS00080">
    <property type="entry name" value="MULTICOPPER_OXIDASE2"/>
    <property type="match status" value="1"/>
</dbReference>
<dbReference type="InParanoid" id="A0A1C5AA80"/>
<feature type="domain" description="Plastocyanin-like" evidence="5">
    <location>
        <begin position="224"/>
        <end position="303"/>
    </location>
</feature>
<protein>
    <submittedName>
        <fullName evidence="8">Cell division protein SufI</fullName>
    </submittedName>
</protein>
<feature type="domain" description="Plastocyanin-like" evidence="6">
    <location>
        <begin position="373"/>
        <end position="486"/>
    </location>
</feature>
<dbReference type="CDD" id="cd04232">
    <property type="entry name" value="CuRO_1_CueO_FtsP"/>
    <property type="match status" value="1"/>
</dbReference>
<dbReference type="CDD" id="cd13867">
    <property type="entry name" value="CuRO_2_CueO_FtsP"/>
    <property type="match status" value="1"/>
</dbReference>
<dbReference type="Gene3D" id="2.60.40.420">
    <property type="entry name" value="Cupredoxins - blue copper proteins"/>
    <property type="match status" value="3"/>
</dbReference>
<feature type="region of interest" description="Disordered" evidence="4">
    <location>
        <begin position="488"/>
        <end position="513"/>
    </location>
</feature>
<keyword evidence="8" id="KW-0132">Cell division</keyword>
<proteinExistence type="inferred from homology"/>
<dbReference type="Pfam" id="PF00394">
    <property type="entry name" value="Cu-oxidase"/>
    <property type="match status" value="1"/>
</dbReference>
<evidence type="ECO:0000259" key="6">
    <source>
        <dbReference type="Pfam" id="PF07731"/>
    </source>
</evidence>
<evidence type="ECO:0000259" key="5">
    <source>
        <dbReference type="Pfam" id="PF00394"/>
    </source>
</evidence>
<dbReference type="Pfam" id="PF07732">
    <property type="entry name" value="Cu-oxidase_3"/>
    <property type="match status" value="1"/>
</dbReference>
<gene>
    <name evidence="8" type="ORF">GA0070618_6618</name>
</gene>
<dbReference type="InterPro" id="IPR002355">
    <property type="entry name" value="Cu_oxidase_Cu_BS"/>
</dbReference>
<evidence type="ECO:0000259" key="7">
    <source>
        <dbReference type="Pfam" id="PF07732"/>
    </source>
</evidence>
<dbReference type="InterPro" id="IPR011706">
    <property type="entry name" value="Cu-oxidase_C"/>
</dbReference>
<reference evidence="9" key="1">
    <citation type="submission" date="2016-06" db="EMBL/GenBank/DDBJ databases">
        <authorList>
            <person name="Varghese N."/>
            <person name="Submissions Spin"/>
        </authorList>
    </citation>
    <scope>NUCLEOTIDE SEQUENCE [LARGE SCALE GENOMIC DNA]</scope>
    <source>
        <strain evidence="9">DSM 43816</strain>
    </source>
</reference>
<dbReference type="PANTHER" id="PTHR48267:SF1">
    <property type="entry name" value="BILIRUBIN OXIDASE"/>
    <property type="match status" value="1"/>
</dbReference>
<dbReference type="SUPFAM" id="SSF49503">
    <property type="entry name" value="Cupredoxins"/>
    <property type="match status" value="3"/>
</dbReference>
<evidence type="ECO:0000256" key="2">
    <source>
        <dbReference type="ARBA" id="ARBA00022723"/>
    </source>
</evidence>
<organism evidence="8 9">
    <name type="scientific">Micromonospora echinospora</name>
    <name type="common">Micromonospora purpurea</name>
    <dbReference type="NCBI Taxonomy" id="1877"/>
    <lineage>
        <taxon>Bacteria</taxon>
        <taxon>Bacillati</taxon>
        <taxon>Actinomycetota</taxon>
        <taxon>Actinomycetes</taxon>
        <taxon>Micromonosporales</taxon>
        <taxon>Micromonosporaceae</taxon>
        <taxon>Micromonospora</taxon>
    </lineage>
</organism>
<dbReference type="Pfam" id="PF07731">
    <property type="entry name" value="Cu-oxidase_2"/>
    <property type="match status" value="1"/>
</dbReference>
<evidence type="ECO:0000256" key="1">
    <source>
        <dbReference type="ARBA" id="ARBA00010609"/>
    </source>
</evidence>
<dbReference type="AlphaFoldDB" id="A0A1C5AA80"/>
<evidence type="ECO:0000256" key="4">
    <source>
        <dbReference type="SAM" id="MobiDB-lite"/>
    </source>
</evidence>
<keyword evidence="8" id="KW-0131">Cell cycle</keyword>
<dbReference type="EMBL" id="LT607413">
    <property type="protein sequence ID" value="SCF42138.1"/>
    <property type="molecule type" value="Genomic_DNA"/>
</dbReference>
<dbReference type="InterPro" id="IPR011707">
    <property type="entry name" value="Cu-oxidase-like_N"/>
</dbReference>
<dbReference type="GO" id="GO:0005507">
    <property type="term" value="F:copper ion binding"/>
    <property type="evidence" value="ECO:0007669"/>
    <property type="project" value="InterPro"/>
</dbReference>
<keyword evidence="9" id="KW-1185">Reference proteome</keyword>
<dbReference type="OrthoDB" id="345021at2"/>
<accession>A0A1C5AA80</accession>
<dbReference type="InterPro" id="IPR001117">
    <property type="entry name" value="Cu-oxidase_2nd"/>
</dbReference>
<comment type="similarity">
    <text evidence="1">Belongs to the multicopper oxidase family.</text>
</comment>
<evidence type="ECO:0000256" key="3">
    <source>
        <dbReference type="ARBA" id="ARBA00023002"/>
    </source>
</evidence>
<sequence>MRPLRRVLIAATLAVVLLCAAGMAGVVWTFNSRTISTAGTIEFVHALPVPPLAPSTVDGQGRRVFELRAQTGRHDFGDRTADTWGFNGAYLGPTLRAARGEQVLVNVHNGLDEETTVHWHGMHLPARMDGGPHQMVPAGTSWHPTWTVDQPAATLWYHPHPHGETARHVYRGLAGMFILDDPTSSVGGLPDRYGVDDVPVIVQDKRFSRNGNLNESAPMFSSVGLIGDTIVVNGATAPYLDVTTERVRLRVLNASNARVFDFGFADDREFALVGTDGGLLDQPYRMKRIMLSPGERAEIVVEVRPGDRPVLRSFPPDLGADAWSERFNGGEDTFDVLQLRAAERLDDSPELPSRLVETPRLDPGEAARTREFTLSGTRINGDAMDMDRIDLTVTKGTTEVWEVTSREALQHNFHIHDVQFQVIDVGGAAPPPHLSGWKDTIFLHPNTTYRIIARFADHADPDMPYMYHCHILFHEDEGMMGQFVVVEPGQKAGTPPSGGHDDGGHGGGHQGHG</sequence>
<evidence type="ECO:0000313" key="8">
    <source>
        <dbReference type="EMBL" id="SCF42138.1"/>
    </source>
</evidence>
<dbReference type="CDD" id="cd13890">
    <property type="entry name" value="CuRO_3_CueO_FtsP"/>
    <property type="match status" value="1"/>
</dbReference>